<keyword evidence="7 10" id="KW-0472">Membrane</keyword>
<feature type="transmembrane region" description="Helical" evidence="10">
    <location>
        <begin position="61"/>
        <end position="81"/>
    </location>
</feature>
<evidence type="ECO:0000256" key="10">
    <source>
        <dbReference type="RuleBase" id="RU351113"/>
    </source>
</evidence>
<protein>
    <recommendedName>
        <fullName evidence="10">Odorant receptor</fullName>
    </recommendedName>
</protein>
<proteinExistence type="inferred from homology"/>
<keyword evidence="3 10" id="KW-0716">Sensory transduction</keyword>
<evidence type="ECO:0000256" key="2">
    <source>
        <dbReference type="ARBA" id="ARBA00022475"/>
    </source>
</evidence>
<dbReference type="GO" id="GO:0004984">
    <property type="term" value="F:olfactory receptor activity"/>
    <property type="evidence" value="ECO:0007669"/>
    <property type="project" value="InterPro"/>
</dbReference>
<reference evidence="11 12" key="1">
    <citation type="journal article" date="2014" name="Curr. Biol.">
        <title>The genome of the clonal raider ant Cerapachys biroi.</title>
        <authorList>
            <person name="Oxley P.R."/>
            <person name="Ji L."/>
            <person name="Fetter-Pruneda I."/>
            <person name="McKenzie S.K."/>
            <person name="Li C."/>
            <person name="Hu H."/>
            <person name="Zhang G."/>
            <person name="Kronauer D.J."/>
        </authorList>
    </citation>
    <scope>NUCLEOTIDE SEQUENCE [LARGE SCALE GENOMIC DNA]</scope>
</reference>
<evidence type="ECO:0000256" key="7">
    <source>
        <dbReference type="ARBA" id="ARBA00023136"/>
    </source>
</evidence>
<keyword evidence="2" id="KW-1003">Cell membrane</keyword>
<dbReference type="EMBL" id="KK107660">
    <property type="protein sequence ID" value="EZA48253.1"/>
    <property type="molecule type" value="Genomic_DNA"/>
</dbReference>
<feature type="transmembrane region" description="Helical" evidence="10">
    <location>
        <begin position="298"/>
        <end position="318"/>
    </location>
</feature>
<keyword evidence="9 10" id="KW-0807">Transducer</keyword>
<evidence type="ECO:0000313" key="12">
    <source>
        <dbReference type="Proteomes" id="UP000053097"/>
    </source>
</evidence>
<dbReference type="Proteomes" id="UP000053097">
    <property type="component" value="Unassembled WGS sequence"/>
</dbReference>
<evidence type="ECO:0000256" key="9">
    <source>
        <dbReference type="ARBA" id="ARBA00023224"/>
    </source>
</evidence>
<dbReference type="OrthoDB" id="7552791at2759"/>
<gene>
    <name evidence="11" type="ORF">X777_14153</name>
</gene>
<keyword evidence="12" id="KW-1185">Reference proteome</keyword>
<feature type="transmembrane region" description="Helical" evidence="10">
    <location>
        <begin position="360"/>
        <end position="383"/>
    </location>
</feature>
<organism evidence="11 12">
    <name type="scientific">Ooceraea biroi</name>
    <name type="common">Clonal raider ant</name>
    <name type="synonym">Cerapachys biroi</name>
    <dbReference type="NCBI Taxonomy" id="2015173"/>
    <lineage>
        <taxon>Eukaryota</taxon>
        <taxon>Metazoa</taxon>
        <taxon>Ecdysozoa</taxon>
        <taxon>Arthropoda</taxon>
        <taxon>Hexapoda</taxon>
        <taxon>Insecta</taxon>
        <taxon>Pterygota</taxon>
        <taxon>Neoptera</taxon>
        <taxon>Endopterygota</taxon>
        <taxon>Hymenoptera</taxon>
        <taxon>Apocrita</taxon>
        <taxon>Aculeata</taxon>
        <taxon>Formicoidea</taxon>
        <taxon>Formicidae</taxon>
        <taxon>Dorylinae</taxon>
        <taxon>Ooceraea</taxon>
    </lineage>
</organism>
<dbReference type="PANTHER" id="PTHR21137">
    <property type="entry name" value="ODORANT RECEPTOR"/>
    <property type="match status" value="1"/>
</dbReference>
<evidence type="ECO:0000256" key="3">
    <source>
        <dbReference type="ARBA" id="ARBA00022606"/>
    </source>
</evidence>
<sequence>MHAIEERYYQINRIFLKTLGIWPYQHSFLALVQRVLFSTILFTFIIVQLLAFFTMQFSTGLLIRILTFVFPNLFVTVKYCSFAMKADKVKRLIEQIGNDLDLLKGKFEFDIIKKYADNIRIITILAMEFYKFGISCYLTFQLLPLILDVIVPLNVSRSLKLIAITEYFLNREKYVCVMLLHEMLTVYIGVITACSTGLIIMTYILHACALFKIASYRMKHAIQEDVLAMPNPLMEYFLYQRIVDIIFIHRRILQFLTFSISSFMVTFAFLIIIGVTSLSLNLFQLLQLMTVTYDIGEISVIFIFIVFQVNYMFVLNYVGEELQNHGMELFQATYDGLWYAAPLRTQKLLLFIMQKTTVKVTLICGGIFVASLEGFVTLVNAAVSYLTVMYSTR</sequence>
<dbReference type="Pfam" id="PF02949">
    <property type="entry name" value="7tm_6"/>
    <property type="match status" value="1"/>
</dbReference>
<feature type="transmembrane region" description="Helical" evidence="10">
    <location>
        <begin position="187"/>
        <end position="211"/>
    </location>
</feature>
<name>A0A026VWT4_OOCBI</name>
<accession>A0A026VWT4</accession>
<dbReference type="GO" id="GO:0005549">
    <property type="term" value="F:odorant binding"/>
    <property type="evidence" value="ECO:0007669"/>
    <property type="project" value="InterPro"/>
</dbReference>
<feature type="transmembrane region" description="Helical" evidence="10">
    <location>
        <begin position="129"/>
        <end position="151"/>
    </location>
</feature>
<feature type="transmembrane region" description="Helical" evidence="10">
    <location>
        <begin position="35"/>
        <end position="55"/>
    </location>
</feature>
<dbReference type="OMA" id="YMWIALA"/>
<evidence type="ECO:0000313" key="11">
    <source>
        <dbReference type="EMBL" id="EZA48253.1"/>
    </source>
</evidence>
<dbReference type="InterPro" id="IPR004117">
    <property type="entry name" value="7tm6_olfct_rcpt"/>
</dbReference>
<comment type="similarity">
    <text evidence="10">Belongs to the insect chemoreceptor superfamily. Heteromeric odorant receptor channel (TC 1.A.69) family.</text>
</comment>
<feature type="transmembrane region" description="Helical" evidence="10">
    <location>
        <begin position="255"/>
        <end position="278"/>
    </location>
</feature>
<keyword evidence="5 10" id="KW-0552">Olfaction</keyword>
<evidence type="ECO:0000256" key="8">
    <source>
        <dbReference type="ARBA" id="ARBA00023170"/>
    </source>
</evidence>
<comment type="subcellular location">
    <subcellularLocation>
        <location evidence="1 10">Cell membrane</location>
        <topology evidence="1 10">Multi-pass membrane protein</topology>
    </subcellularLocation>
</comment>
<keyword evidence="4 10" id="KW-0812">Transmembrane</keyword>
<evidence type="ECO:0000256" key="4">
    <source>
        <dbReference type="ARBA" id="ARBA00022692"/>
    </source>
</evidence>
<evidence type="ECO:0000256" key="6">
    <source>
        <dbReference type="ARBA" id="ARBA00022989"/>
    </source>
</evidence>
<keyword evidence="8 10" id="KW-0675">Receptor</keyword>
<dbReference type="AlphaFoldDB" id="A0A026VWT4"/>
<evidence type="ECO:0000256" key="1">
    <source>
        <dbReference type="ARBA" id="ARBA00004651"/>
    </source>
</evidence>
<evidence type="ECO:0000256" key="5">
    <source>
        <dbReference type="ARBA" id="ARBA00022725"/>
    </source>
</evidence>
<keyword evidence="6 10" id="KW-1133">Transmembrane helix</keyword>
<dbReference type="GO" id="GO:0005886">
    <property type="term" value="C:plasma membrane"/>
    <property type="evidence" value="ECO:0007669"/>
    <property type="project" value="UniProtKB-SubCell"/>
</dbReference>
<dbReference type="GO" id="GO:0007165">
    <property type="term" value="P:signal transduction"/>
    <property type="evidence" value="ECO:0007669"/>
    <property type="project" value="UniProtKB-KW"/>
</dbReference>
<dbReference type="PANTHER" id="PTHR21137:SF35">
    <property type="entry name" value="ODORANT RECEPTOR 19A-RELATED"/>
    <property type="match status" value="1"/>
</dbReference>